<dbReference type="EMBL" id="JNBS01002858">
    <property type="protein sequence ID" value="OQR89107.1"/>
    <property type="molecule type" value="Genomic_DNA"/>
</dbReference>
<dbReference type="Gene3D" id="1.20.1560.10">
    <property type="entry name" value="ABC transporter type 1, transmembrane domain"/>
    <property type="match status" value="2"/>
</dbReference>
<name>A0A1V9YTW1_9STRA</name>
<feature type="non-terminal residue" evidence="9">
    <location>
        <position position="453"/>
    </location>
</feature>
<dbReference type="InterPro" id="IPR039421">
    <property type="entry name" value="Type_1_exporter"/>
</dbReference>
<evidence type="ECO:0000256" key="7">
    <source>
        <dbReference type="SAM" id="Phobius"/>
    </source>
</evidence>
<evidence type="ECO:0000313" key="9">
    <source>
        <dbReference type="EMBL" id="OQR89107.1"/>
    </source>
</evidence>
<evidence type="ECO:0000313" key="10">
    <source>
        <dbReference type="Proteomes" id="UP000243217"/>
    </source>
</evidence>
<comment type="subcellular location">
    <subcellularLocation>
        <location evidence="1">Membrane</location>
        <topology evidence="1">Multi-pass membrane protein</topology>
    </subcellularLocation>
</comment>
<feature type="domain" description="ABC transmembrane type-1" evidence="8">
    <location>
        <begin position="91"/>
        <end position="388"/>
    </location>
</feature>
<dbReference type="Gene3D" id="3.40.50.300">
    <property type="entry name" value="P-loop containing nucleotide triphosphate hydrolases"/>
    <property type="match status" value="1"/>
</dbReference>
<feature type="transmembrane region" description="Helical" evidence="7">
    <location>
        <begin position="327"/>
        <end position="349"/>
    </location>
</feature>
<dbReference type="PANTHER" id="PTHR43394:SF11">
    <property type="entry name" value="ATP-BINDING CASSETTE TRANSPORTER"/>
    <property type="match status" value="1"/>
</dbReference>
<gene>
    <name evidence="9" type="ORF">THRCLA_09916</name>
</gene>
<keyword evidence="10" id="KW-1185">Reference proteome</keyword>
<keyword evidence="6 7" id="KW-0472">Membrane</keyword>
<dbReference type="Proteomes" id="UP000243217">
    <property type="component" value="Unassembled WGS sequence"/>
</dbReference>
<protein>
    <submittedName>
        <fullName evidence="9">ATP-binding Cassette (ABC) superfamily</fullName>
    </submittedName>
</protein>
<evidence type="ECO:0000256" key="6">
    <source>
        <dbReference type="ARBA" id="ARBA00023136"/>
    </source>
</evidence>
<evidence type="ECO:0000259" key="8">
    <source>
        <dbReference type="PROSITE" id="PS50929"/>
    </source>
</evidence>
<dbReference type="Pfam" id="PF00664">
    <property type="entry name" value="ABC_membrane"/>
    <property type="match status" value="1"/>
</dbReference>
<dbReference type="InterPro" id="IPR036640">
    <property type="entry name" value="ABC1_TM_sf"/>
</dbReference>
<dbReference type="GO" id="GO:0005743">
    <property type="term" value="C:mitochondrial inner membrane"/>
    <property type="evidence" value="ECO:0007669"/>
    <property type="project" value="TreeGrafter"/>
</dbReference>
<organism evidence="9 10">
    <name type="scientific">Thraustotheca clavata</name>
    <dbReference type="NCBI Taxonomy" id="74557"/>
    <lineage>
        <taxon>Eukaryota</taxon>
        <taxon>Sar</taxon>
        <taxon>Stramenopiles</taxon>
        <taxon>Oomycota</taxon>
        <taxon>Saprolegniomycetes</taxon>
        <taxon>Saprolegniales</taxon>
        <taxon>Achlyaceae</taxon>
        <taxon>Thraustotheca</taxon>
    </lineage>
</organism>
<keyword evidence="4" id="KW-0677">Repeat</keyword>
<dbReference type="CDD" id="cd18578">
    <property type="entry name" value="ABC_6TM_Pgp_ABCB1_D2_like"/>
    <property type="match status" value="1"/>
</dbReference>
<accession>A0A1V9YTW1</accession>
<evidence type="ECO:0000256" key="2">
    <source>
        <dbReference type="ARBA" id="ARBA00022448"/>
    </source>
</evidence>
<dbReference type="PROSITE" id="PS50929">
    <property type="entry name" value="ABC_TM1F"/>
    <property type="match status" value="1"/>
</dbReference>
<keyword evidence="2" id="KW-0813">Transport</keyword>
<dbReference type="GO" id="GO:0005524">
    <property type="term" value="F:ATP binding"/>
    <property type="evidence" value="ECO:0007669"/>
    <property type="project" value="UniProtKB-KW"/>
</dbReference>
<proteinExistence type="predicted"/>
<dbReference type="InterPro" id="IPR027417">
    <property type="entry name" value="P-loop_NTPase"/>
</dbReference>
<evidence type="ECO:0000256" key="5">
    <source>
        <dbReference type="ARBA" id="ARBA00022989"/>
    </source>
</evidence>
<dbReference type="InterPro" id="IPR011527">
    <property type="entry name" value="ABC1_TM_dom"/>
</dbReference>
<evidence type="ECO:0000256" key="4">
    <source>
        <dbReference type="ARBA" id="ARBA00022737"/>
    </source>
</evidence>
<comment type="caution">
    <text evidence="9">The sequence shown here is derived from an EMBL/GenBank/DDBJ whole genome shotgun (WGS) entry which is preliminary data.</text>
</comment>
<feature type="transmembrane region" description="Helical" evidence="7">
    <location>
        <begin position="248"/>
        <end position="264"/>
    </location>
</feature>
<sequence>MAISDGMYRTLVEVQEGVGTDGNTNSPSYFHRINQTLHDEPEMAELIRKFSSASGLSNDFGLSSDDDKSVASEVSLRRIMALTKPEQSYYIGGLVVCCLLGFSMPGIAVVISNVINAMQIHYNNYLATHDASNLDELYLAVRSESIIFIGVAIAIFFLSFAQKYCFRTIAEKLTTRVRLMHFQALLRQDIGFFDKDGHSTGALTTDLSTYATKVVVIAGETQGRLAQTVFTFIAAMIISFGFGSWQLTLLMLCVVPLMVFASMFQQHKMEDQKVSDSLTLSGALATEVIVNARAVQALGLQEKFADKYDGLLQVPLKEGIYEGQVNGVMNGFATFSIFIVYSLVFWYGAKLIHHDTITFDQMTRTLMAVMMAAQGMGQTAGWMGDADAAKKAAKQIFAIVDRHPTIDSSKVNDGIVPSSIEGRIEFKDVTFCYPTRPHIKVLKHYNLTIEPGQ</sequence>
<dbReference type="STRING" id="74557.A0A1V9YTW1"/>
<feature type="transmembrane region" description="Helical" evidence="7">
    <location>
        <begin position="88"/>
        <end position="115"/>
    </location>
</feature>
<keyword evidence="9" id="KW-0547">Nucleotide-binding</keyword>
<dbReference type="PANTHER" id="PTHR43394">
    <property type="entry name" value="ATP-DEPENDENT PERMEASE MDL1, MITOCHONDRIAL"/>
    <property type="match status" value="1"/>
</dbReference>
<keyword evidence="3 7" id="KW-0812">Transmembrane</keyword>
<evidence type="ECO:0000256" key="3">
    <source>
        <dbReference type="ARBA" id="ARBA00022692"/>
    </source>
</evidence>
<reference evidence="9 10" key="1">
    <citation type="journal article" date="2014" name="Genome Biol. Evol.">
        <title>The secreted proteins of Achlya hypogyna and Thraustotheca clavata identify the ancestral oomycete secretome and reveal gene acquisitions by horizontal gene transfer.</title>
        <authorList>
            <person name="Misner I."/>
            <person name="Blouin N."/>
            <person name="Leonard G."/>
            <person name="Richards T.A."/>
            <person name="Lane C.E."/>
        </authorList>
    </citation>
    <scope>NUCLEOTIDE SEQUENCE [LARGE SCALE GENOMIC DNA]</scope>
    <source>
        <strain evidence="9 10">ATCC 34112</strain>
    </source>
</reference>
<feature type="transmembrane region" description="Helical" evidence="7">
    <location>
        <begin position="146"/>
        <end position="166"/>
    </location>
</feature>
<dbReference type="GO" id="GO:0015421">
    <property type="term" value="F:ABC-type oligopeptide transporter activity"/>
    <property type="evidence" value="ECO:0007669"/>
    <property type="project" value="TreeGrafter"/>
</dbReference>
<dbReference type="GO" id="GO:0090374">
    <property type="term" value="P:oligopeptide export from mitochondrion"/>
    <property type="evidence" value="ECO:0007669"/>
    <property type="project" value="TreeGrafter"/>
</dbReference>
<dbReference type="OrthoDB" id="6500128at2759"/>
<dbReference type="AlphaFoldDB" id="A0A1V9YTW1"/>
<dbReference type="SUPFAM" id="SSF90123">
    <property type="entry name" value="ABC transporter transmembrane region"/>
    <property type="match status" value="1"/>
</dbReference>
<evidence type="ECO:0000256" key="1">
    <source>
        <dbReference type="ARBA" id="ARBA00004141"/>
    </source>
</evidence>
<keyword evidence="5 7" id="KW-1133">Transmembrane helix</keyword>
<keyword evidence="9" id="KW-0067">ATP-binding</keyword>